<dbReference type="InterPro" id="IPR037171">
    <property type="entry name" value="NagB/RpiA_transferase-like"/>
</dbReference>
<accession>A0ABT9ZWB2</accession>
<dbReference type="SUPFAM" id="SSF100950">
    <property type="entry name" value="NagB/RpiA/CoA transferase-like"/>
    <property type="match status" value="1"/>
</dbReference>
<dbReference type="Pfam" id="PF01812">
    <property type="entry name" value="5-FTHF_cyc-lig"/>
    <property type="match status" value="1"/>
</dbReference>
<dbReference type="GO" id="GO:0030272">
    <property type="term" value="F:5-formyltetrahydrofolate cyclo-ligase activity"/>
    <property type="evidence" value="ECO:0007669"/>
    <property type="project" value="UniProtKB-EC"/>
</dbReference>
<comment type="similarity">
    <text evidence="1 4">Belongs to the 5-formyltetrahydrofolate cyclo-ligase family.</text>
</comment>
<dbReference type="InterPro" id="IPR002698">
    <property type="entry name" value="FTHF_cligase"/>
</dbReference>
<dbReference type="PIRSF" id="PIRSF006806">
    <property type="entry name" value="FTHF_cligase"/>
    <property type="match status" value="1"/>
</dbReference>
<comment type="cofactor">
    <cofactor evidence="4">
        <name>Mg(2+)</name>
        <dbReference type="ChEBI" id="CHEBI:18420"/>
    </cofactor>
</comment>
<evidence type="ECO:0000256" key="3">
    <source>
        <dbReference type="ARBA" id="ARBA00022840"/>
    </source>
</evidence>
<gene>
    <name evidence="5" type="ORF">J2S74_001785</name>
</gene>
<evidence type="ECO:0000313" key="5">
    <source>
        <dbReference type="EMBL" id="MDQ0254410.1"/>
    </source>
</evidence>
<keyword evidence="2 4" id="KW-0547">Nucleotide-binding</keyword>
<protein>
    <recommendedName>
        <fullName evidence="4">5-formyltetrahydrofolate cyclo-ligase</fullName>
        <ecNumber evidence="4">6.3.3.2</ecNumber>
    </recommendedName>
</protein>
<sequence length="185" mass="21318">MNKQDLRDKVKERMATISLEQRNSKTREIHKQLFEKEEWKMGKLIGTTISTGNEIDTYTIIKQAWKEGKDIAVPKCIPKEKELTFYKISSFEDLEVSYFHLKEPIPERTVAVKPDDIDLLIVPGIVFDRGGYRIGYGGGYYDRFLQGRELKTCSLCFEFQLVDAVPKEKHDIPVKIIITENGSIG</sequence>
<organism evidence="5 6">
    <name type="scientific">Evansella vedderi</name>
    <dbReference type="NCBI Taxonomy" id="38282"/>
    <lineage>
        <taxon>Bacteria</taxon>
        <taxon>Bacillati</taxon>
        <taxon>Bacillota</taxon>
        <taxon>Bacilli</taxon>
        <taxon>Bacillales</taxon>
        <taxon>Bacillaceae</taxon>
        <taxon>Evansella</taxon>
    </lineage>
</organism>
<keyword evidence="5" id="KW-0436">Ligase</keyword>
<dbReference type="PANTHER" id="PTHR23407:SF1">
    <property type="entry name" value="5-FORMYLTETRAHYDROFOLATE CYCLO-LIGASE"/>
    <property type="match status" value="1"/>
</dbReference>
<keyword evidence="6" id="KW-1185">Reference proteome</keyword>
<dbReference type="NCBIfam" id="TIGR02727">
    <property type="entry name" value="MTHFS_bact"/>
    <property type="match status" value="1"/>
</dbReference>
<dbReference type="EMBL" id="JAUSUG010000005">
    <property type="protein sequence ID" value="MDQ0254410.1"/>
    <property type="molecule type" value="Genomic_DNA"/>
</dbReference>
<evidence type="ECO:0000256" key="4">
    <source>
        <dbReference type="RuleBase" id="RU361279"/>
    </source>
</evidence>
<dbReference type="Proteomes" id="UP001230005">
    <property type="component" value="Unassembled WGS sequence"/>
</dbReference>
<keyword evidence="3 4" id="KW-0067">ATP-binding</keyword>
<name>A0ABT9ZWB2_9BACI</name>
<comment type="catalytic activity">
    <reaction evidence="4">
        <text>(6S)-5-formyl-5,6,7,8-tetrahydrofolate + ATP = (6R)-5,10-methenyltetrahydrofolate + ADP + phosphate</text>
        <dbReference type="Rhea" id="RHEA:10488"/>
        <dbReference type="ChEBI" id="CHEBI:30616"/>
        <dbReference type="ChEBI" id="CHEBI:43474"/>
        <dbReference type="ChEBI" id="CHEBI:57455"/>
        <dbReference type="ChEBI" id="CHEBI:57457"/>
        <dbReference type="ChEBI" id="CHEBI:456216"/>
        <dbReference type="EC" id="6.3.3.2"/>
    </reaction>
</comment>
<dbReference type="EC" id="6.3.3.2" evidence="4"/>
<proteinExistence type="inferred from homology"/>
<keyword evidence="4" id="KW-0479">Metal-binding</keyword>
<reference evidence="5 6" key="1">
    <citation type="submission" date="2023-07" db="EMBL/GenBank/DDBJ databases">
        <title>Genomic Encyclopedia of Type Strains, Phase IV (KMG-IV): sequencing the most valuable type-strain genomes for metagenomic binning, comparative biology and taxonomic classification.</title>
        <authorList>
            <person name="Goeker M."/>
        </authorList>
    </citation>
    <scope>NUCLEOTIDE SEQUENCE [LARGE SCALE GENOMIC DNA]</scope>
    <source>
        <strain evidence="5 6">DSM 9768</strain>
    </source>
</reference>
<evidence type="ECO:0000313" key="6">
    <source>
        <dbReference type="Proteomes" id="UP001230005"/>
    </source>
</evidence>
<dbReference type="Gene3D" id="3.40.50.10420">
    <property type="entry name" value="NagB/RpiA/CoA transferase-like"/>
    <property type="match status" value="1"/>
</dbReference>
<dbReference type="PANTHER" id="PTHR23407">
    <property type="entry name" value="ATPASE INHIBITOR/5-FORMYLTETRAHYDROFOLATE CYCLO-LIGASE"/>
    <property type="match status" value="1"/>
</dbReference>
<evidence type="ECO:0000256" key="2">
    <source>
        <dbReference type="ARBA" id="ARBA00022741"/>
    </source>
</evidence>
<evidence type="ECO:0000256" key="1">
    <source>
        <dbReference type="ARBA" id="ARBA00010638"/>
    </source>
</evidence>
<dbReference type="RefSeq" id="WP_307324325.1">
    <property type="nucleotide sequence ID" value="NZ_JAUSUG010000005.1"/>
</dbReference>
<keyword evidence="4" id="KW-0460">Magnesium</keyword>
<comment type="caution">
    <text evidence="5">The sequence shown here is derived from an EMBL/GenBank/DDBJ whole genome shotgun (WGS) entry which is preliminary data.</text>
</comment>
<dbReference type="InterPro" id="IPR024185">
    <property type="entry name" value="FTHF_cligase-like_sf"/>
</dbReference>